<dbReference type="InterPro" id="IPR050259">
    <property type="entry name" value="SDR"/>
</dbReference>
<protein>
    <submittedName>
        <fullName evidence="2">Short-subunit dehydrogenase</fullName>
    </submittedName>
</protein>
<dbReference type="Proteomes" id="UP000253517">
    <property type="component" value="Unassembled WGS sequence"/>
</dbReference>
<evidence type="ECO:0000256" key="1">
    <source>
        <dbReference type="ARBA" id="ARBA00006484"/>
    </source>
</evidence>
<sequence>MNKNVIITGHSKGIGKCIVDKLLETENFSITGISRTVVGNIKIREISCDLSNINESKKLCRMLSDMDAHILILNAGANVIKPAESYSLEEIAEIEILNFISPSLLIKTFLPKLIKNKGHVIVIGSYSGLEVKKWNNYYGAAKAGLHHLTRNLFEQYRNSGLKTTLIIPDIVNSGFYSKSEVNPVNDPIFSIQPEELGKLVLELLENATDYIPFEIVVRPQRFRLDKKLPKPD</sequence>
<reference evidence="2 3" key="1">
    <citation type="submission" date="2018-07" db="EMBL/GenBank/DDBJ databases">
        <title>Genomic Encyclopedia of Type Strains, Phase IV (KMG-IV): sequencing the most valuable type-strain genomes for metagenomic binning, comparative biology and taxonomic classification.</title>
        <authorList>
            <person name="Goeker M."/>
        </authorList>
    </citation>
    <scope>NUCLEOTIDE SEQUENCE [LARGE SCALE GENOMIC DNA]</scope>
    <source>
        <strain evidence="2 3">DSM 21410</strain>
    </source>
</reference>
<dbReference type="RefSeq" id="WP_037360356.1">
    <property type="nucleotide sequence ID" value="NZ_BHZF01000002.1"/>
</dbReference>
<keyword evidence="3" id="KW-1185">Reference proteome</keyword>
<dbReference type="PRINTS" id="PR00081">
    <property type="entry name" value="GDHRDH"/>
</dbReference>
<evidence type="ECO:0000313" key="3">
    <source>
        <dbReference type="Proteomes" id="UP000253517"/>
    </source>
</evidence>
<dbReference type="EMBL" id="QPJS01000002">
    <property type="protein sequence ID" value="RCX03643.1"/>
    <property type="molecule type" value="Genomic_DNA"/>
</dbReference>
<gene>
    <name evidence="2" type="ORF">DES35_10293</name>
</gene>
<dbReference type="Gene3D" id="3.40.50.720">
    <property type="entry name" value="NAD(P)-binding Rossmann-like Domain"/>
    <property type="match status" value="1"/>
</dbReference>
<comment type="similarity">
    <text evidence="1">Belongs to the short-chain dehydrogenases/reductases (SDR) family.</text>
</comment>
<organism evidence="2 3">
    <name type="scientific">Schleiferia thermophila</name>
    <dbReference type="NCBI Taxonomy" id="884107"/>
    <lineage>
        <taxon>Bacteria</taxon>
        <taxon>Pseudomonadati</taxon>
        <taxon>Bacteroidota</taxon>
        <taxon>Flavobacteriia</taxon>
        <taxon>Flavobacteriales</taxon>
        <taxon>Schleiferiaceae</taxon>
        <taxon>Schleiferia</taxon>
    </lineage>
</organism>
<comment type="caution">
    <text evidence="2">The sequence shown here is derived from an EMBL/GenBank/DDBJ whole genome shotgun (WGS) entry which is preliminary data.</text>
</comment>
<evidence type="ECO:0000313" key="2">
    <source>
        <dbReference type="EMBL" id="RCX03643.1"/>
    </source>
</evidence>
<dbReference type="Pfam" id="PF00106">
    <property type="entry name" value="adh_short"/>
    <property type="match status" value="1"/>
</dbReference>
<dbReference type="CDD" id="cd05233">
    <property type="entry name" value="SDR_c"/>
    <property type="match status" value="1"/>
</dbReference>
<dbReference type="PANTHER" id="PTHR42879">
    <property type="entry name" value="3-OXOACYL-(ACYL-CARRIER-PROTEIN) REDUCTASE"/>
    <property type="match status" value="1"/>
</dbReference>
<dbReference type="InterPro" id="IPR002347">
    <property type="entry name" value="SDR_fam"/>
</dbReference>
<name>A0A369A3B3_9FLAO</name>
<accession>A0A369A3B3</accession>
<dbReference type="SUPFAM" id="SSF51735">
    <property type="entry name" value="NAD(P)-binding Rossmann-fold domains"/>
    <property type="match status" value="1"/>
</dbReference>
<dbReference type="AlphaFoldDB" id="A0A369A3B3"/>
<dbReference type="InterPro" id="IPR036291">
    <property type="entry name" value="NAD(P)-bd_dom_sf"/>
</dbReference>
<dbReference type="PANTHER" id="PTHR42879:SF2">
    <property type="entry name" value="3-OXOACYL-[ACYL-CARRIER-PROTEIN] REDUCTASE FABG"/>
    <property type="match status" value="1"/>
</dbReference>
<proteinExistence type="inferred from homology"/>